<evidence type="ECO:0000256" key="4">
    <source>
        <dbReference type="ARBA" id="ARBA00022840"/>
    </source>
</evidence>
<comment type="subcellular location">
    <subcellularLocation>
        <location evidence="8">Cytoplasm</location>
    </subcellularLocation>
</comment>
<evidence type="ECO:0000256" key="5">
    <source>
        <dbReference type="ARBA" id="ARBA00022917"/>
    </source>
</evidence>
<dbReference type="Proteomes" id="UP000274458">
    <property type="component" value="Chromosome"/>
</dbReference>
<dbReference type="InterPro" id="IPR036754">
    <property type="entry name" value="YbaK/aa-tRNA-synt-asso_dom_sf"/>
</dbReference>
<organism evidence="10 11">
    <name type="scientific">Candidatus Annandia adelgestsuga</name>
    <dbReference type="NCBI Taxonomy" id="1302411"/>
    <lineage>
        <taxon>Bacteria</taxon>
        <taxon>Pseudomonadati</taxon>
        <taxon>Pseudomonadota</taxon>
        <taxon>Gammaproteobacteria</taxon>
        <taxon>Enterobacterales</taxon>
        <taxon>Enterobacteriaceae</taxon>
        <taxon>Candidatus Annandia</taxon>
    </lineage>
</organism>
<evidence type="ECO:0000313" key="10">
    <source>
        <dbReference type="EMBL" id="AZP36174.1"/>
    </source>
</evidence>
<dbReference type="InterPro" id="IPR045864">
    <property type="entry name" value="aa-tRNA-synth_II/BPL/LPL"/>
</dbReference>
<dbReference type="PROSITE" id="PS50862">
    <property type="entry name" value="AA_TRNA_LIGASE_II"/>
    <property type="match status" value="1"/>
</dbReference>
<evidence type="ECO:0000256" key="7">
    <source>
        <dbReference type="ARBA" id="ARBA00047671"/>
    </source>
</evidence>
<keyword evidence="1 8" id="KW-0963">Cytoplasm</keyword>
<keyword evidence="3 8" id="KW-0547">Nucleotide-binding</keyword>
<dbReference type="PRINTS" id="PR01046">
    <property type="entry name" value="TRNASYNTHPRO"/>
</dbReference>
<dbReference type="AlphaFoldDB" id="A0A3S9J7C5"/>
<comment type="function">
    <text evidence="8">Catalyzes the attachment of proline to tRNA(Pro) in a two-step reaction: proline is first activated by ATP to form Pro-AMP and then transferred to the acceptor end of tRNA(Pro). As ProRS can inadvertently accommodate and process non-cognate amino acids such as alanine and cysteine, to avoid such errors it has two additional distinct editing activities against alanine. One activity is designated as 'pretransfer' editing and involves the tRNA(Pro)-independent hydrolysis of activated Ala-AMP. The other activity is designated 'posttransfer' editing and involves deacylation of mischarged Ala-tRNA(Pro). The misacylated Cys-tRNA(Pro) is not edited by ProRS.</text>
</comment>
<feature type="domain" description="Aminoacyl-transfer RNA synthetases class-II family profile" evidence="9">
    <location>
        <begin position="33"/>
        <end position="479"/>
    </location>
</feature>
<keyword evidence="4 8" id="KW-0067">ATP-binding</keyword>
<dbReference type="PANTHER" id="PTHR42753">
    <property type="entry name" value="MITOCHONDRIAL RIBOSOME PROTEIN L39/PROLYL-TRNA LIGASE FAMILY MEMBER"/>
    <property type="match status" value="1"/>
</dbReference>
<comment type="catalytic activity">
    <reaction evidence="7 8">
        <text>tRNA(Pro) + L-proline + ATP = L-prolyl-tRNA(Pro) + AMP + diphosphate</text>
        <dbReference type="Rhea" id="RHEA:14305"/>
        <dbReference type="Rhea" id="RHEA-COMP:9700"/>
        <dbReference type="Rhea" id="RHEA-COMP:9702"/>
        <dbReference type="ChEBI" id="CHEBI:30616"/>
        <dbReference type="ChEBI" id="CHEBI:33019"/>
        <dbReference type="ChEBI" id="CHEBI:60039"/>
        <dbReference type="ChEBI" id="CHEBI:78442"/>
        <dbReference type="ChEBI" id="CHEBI:78532"/>
        <dbReference type="ChEBI" id="CHEBI:456215"/>
        <dbReference type="EC" id="6.1.1.15"/>
    </reaction>
</comment>
<evidence type="ECO:0000256" key="8">
    <source>
        <dbReference type="HAMAP-Rule" id="MF_01569"/>
    </source>
</evidence>
<dbReference type="GO" id="GO:0006433">
    <property type="term" value="P:prolyl-tRNA aminoacylation"/>
    <property type="evidence" value="ECO:0007669"/>
    <property type="project" value="UniProtKB-UniRule"/>
</dbReference>
<dbReference type="SUPFAM" id="SSF55826">
    <property type="entry name" value="YbaK/ProRS associated domain"/>
    <property type="match status" value="1"/>
</dbReference>
<evidence type="ECO:0000313" key="11">
    <source>
        <dbReference type="Proteomes" id="UP000274458"/>
    </source>
</evidence>
<keyword evidence="2 8" id="KW-0436">Ligase</keyword>
<evidence type="ECO:0000256" key="2">
    <source>
        <dbReference type="ARBA" id="ARBA00022598"/>
    </source>
</evidence>
<dbReference type="Pfam" id="PF03129">
    <property type="entry name" value="HGTP_anticodon"/>
    <property type="match status" value="1"/>
</dbReference>
<proteinExistence type="inferred from homology"/>
<comment type="domain">
    <text evidence="8">Consists of three domains: the N-terminal catalytic domain, the editing domain and the C-terminal anticodon-binding domain.</text>
</comment>
<dbReference type="RefSeq" id="WP_126071441.1">
    <property type="nucleotide sequence ID" value="NZ_CP026513.1"/>
</dbReference>
<dbReference type="GO" id="GO:0002161">
    <property type="term" value="F:aminoacyl-tRNA deacylase activity"/>
    <property type="evidence" value="ECO:0007669"/>
    <property type="project" value="InterPro"/>
</dbReference>
<dbReference type="GO" id="GO:0004827">
    <property type="term" value="F:proline-tRNA ligase activity"/>
    <property type="evidence" value="ECO:0007669"/>
    <property type="project" value="UniProtKB-UniRule"/>
</dbReference>
<sequence>MFFTKYLISTLKEIPYYTDTISHTLMVRAGLIRQLASGLYTWLPTGLRVLNNIKKIICEEMNKIGALEILIPIMQPKDIWKKSNRLNTYGNELIKFKDRNNRSFILSPTNEEIITYLIKNEINSYKSLPIHLYQIQTKFRDEIRPKFGTIRLREFIMKDSYSFHENYKSLENTYYKIQKTYRKIFNRIGLKFVKIKANTGYIGGTKSHEFHSFSKNGDNKISITKPSNYTSNIELTKFIRKINKISLPIIKLFYIYIKNIKNIKELSYKINISIKKILKIFIVKGSKKSNPFIALILRGDHKLNLLKTEKIKNIFSPLYILNDKEIYNFLGIKSIFLGPIGLKIPIIADFSVSKMNNFISGSNINNKYLIGINWKIDLPLPIFKNIRNVITGDTNYKNKEKIYIKKSIEIGHIFMLGDKYSKIMNSNFQNKFGKKKNLIMGCYGIGITRIVSAVIEQNYDINGIKWPISISPFQIALIPINMHKFNNVKKIAKFLYIIFKQYKFEIILDDRKESPGIMLKDIKLIGIPHIIIINNINLKKKNIEYLNRINNTIQIMNIKNILKLFLKI</sequence>
<dbReference type="NCBIfam" id="NF006625">
    <property type="entry name" value="PRK09194.1"/>
    <property type="match status" value="1"/>
</dbReference>
<dbReference type="Pfam" id="PF00587">
    <property type="entry name" value="tRNA-synt_2b"/>
    <property type="match status" value="1"/>
</dbReference>
<dbReference type="InterPro" id="IPR004154">
    <property type="entry name" value="Anticodon-bd"/>
</dbReference>
<dbReference type="InterPro" id="IPR007214">
    <property type="entry name" value="YbaK/aa-tRNA-synth-assoc-dom"/>
</dbReference>
<keyword evidence="11" id="KW-1185">Reference proteome</keyword>
<dbReference type="EMBL" id="CP026513">
    <property type="protein sequence ID" value="AZP36174.1"/>
    <property type="molecule type" value="Genomic_DNA"/>
</dbReference>
<dbReference type="InterPro" id="IPR002314">
    <property type="entry name" value="aa-tRNA-synt_IIb"/>
</dbReference>
<dbReference type="EC" id="6.1.1.15" evidence="8"/>
<dbReference type="Gene3D" id="3.40.50.800">
    <property type="entry name" value="Anticodon-binding domain"/>
    <property type="match status" value="1"/>
</dbReference>
<evidence type="ECO:0000256" key="1">
    <source>
        <dbReference type="ARBA" id="ARBA00022490"/>
    </source>
</evidence>
<evidence type="ECO:0000256" key="6">
    <source>
        <dbReference type="ARBA" id="ARBA00023146"/>
    </source>
</evidence>
<dbReference type="OrthoDB" id="9809052at2"/>
<dbReference type="InterPro" id="IPR050062">
    <property type="entry name" value="Pro-tRNA_synthetase"/>
</dbReference>
<dbReference type="InterPro" id="IPR002316">
    <property type="entry name" value="Pro-tRNA-ligase_IIa"/>
</dbReference>
<protein>
    <recommendedName>
        <fullName evidence="8">Proline--tRNA ligase</fullName>
        <ecNumber evidence="8">6.1.1.15</ecNumber>
    </recommendedName>
    <alternativeName>
        <fullName evidence="8">Prolyl-tRNA synthetase</fullName>
        <shortName evidence="8">ProRS</shortName>
    </alternativeName>
</protein>
<dbReference type="InterPro" id="IPR033730">
    <property type="entry name" value="ProRS_core_prok"/>
</dbReference>
<keyword evidence="6 8" id="KW-0030">Aminoacyl-tRNA synthetase</keyword>
<dbReference type="InterPro" id="IPR006195">
    <property type="entry name" value="aa-tRNA-synth_II"/>
</dbReference>
<dbReference type="InterPro" id="IPR023717">
    <property type="entry name" value="Pro-tRNA-Synthase_IIa_type1"/>
</dbReference>
<gene>
    <name evidence="8 10" type="primary">proS</name>
    <name evidence="10" type="ORF">C3B56_00049</name>
</gene>
<dbReference type="CDD" id="cd00779">
    <property type="entry name" value="ProRS_core_prok"/>
    <property type="match status" value="1"/>
</dbReference>
<accession>A0A3S9J7C5</accession>
<dbReference type="SUPFAM" id="SSF52954">
    <property type="entry name" value="Class II aaRS ABD-related"/>
    <property type="match status" value="1"/>
</dbReference>
<dbReference type="HAMAP" id="MF_01569">
    <property type="entry name" value="Pro_tRNA_synth_type1"/>
    <property type="match status" value="1"/>
</dbReference>
<dbReference type="NCBIfam" id="TIGR00409">
    <property type="entry name" value="proS_fam_II"/>
    <property type="match status" value="1"/>
</dbReference>
<dbReference type="InterPro" id="IPR036621">
    <property type="entry name" value="Anticodon-bd_dom_sf"/>
</dbReference>
<dbReference type="GO" id="GO:0005524">
    <property type="term" value="F:ATP binding"/>
    <property type="evidence" value="ECO:0007669"/>
    <property type="project" value="UniProtKB-UniRule"/>
</dbReference>
<dbReference type="InterPro" id="IPR004500">
    <property type="entry name" value="Pro-tRNA-synth_IIa_bac-type"/>
</dbReference>
<evidence type="ECO:0000259" key="9">
    <source>
        <dbReference type="PROSITE" id="PS50862"/>
    </source>
</evidence>
<name>A0A3S9J7C5_9ENTR</name>
<dbReference type="GO" id="GO:0005829">
    <property type="term" value="C:cytosol"/>
    <property type="evidence" value="ECO:0007669"/>
    <property type="project" value="TreeGrafter"/>
</dbReference>
<reference evidence="10 11" key="1">
    <citation type="journal article" date="2018" name="Genome Biol. Evol.">
        <title>Partnering With a Pest: Genomes of Hemlock Woolly Adelgid Symbionts Reveal Atypical Nutritional Provisioning Patterns in Dual-Obligate Bacteria.</title>
        <authorList>
            <person name="Weglarz K.M."/>
            <person name="Havill N.P."/>
            <person name="Burke G.R."/>
            <person name="von Dohlen C.D."/>
        </authorList>
    </citation>
    <scope>NUCLEOTIDE SEQUENCE [LARGE SCALE GENOMIC DNA]</scope>
    <source>
        <strain evidence="10">ENA</strain>
    </source>
</reference>
<dbReference type="Gene3D" id="3.30.930.10">
    <property type="entry name" value="Bira Bifunctional Protein, Domain 2"/>
    <property type="match status" value="2"/>
</dbReference>
<comment type="subunit">
    <text evidence="8">Homodimer.</text>
</comment>
<comment type="similarity">
    <text evidence="8">Belongs to the class-II aminoacyl-tRNA synthetase family. ProS type 1 subfamily.</text>
</comment>
<dbReference type="Gene3D" id="3.90.960.10">
    <property type="entry name" value="YbaK/aminoacyl-tRNA synthetase-associated domain"/>
    <property type="match status" value="1"/>
</dbReference>
<dbReference type="SUPFAM" id="SSF55681">
    <property type="entry name" value="Class II aaRS and biotin synthetases"/>
    <property type="match status" value="1"/>
</dbReference>
<keyword evidence="5 8" id="KW-0648">Protein biosynthesis</keyword>
<dbReference type="Pfam" id="PF04073">
    <property type="entry name" value="tRNA_edit"/>
    <property type="match status" value="1"/>
</dbReference>
<dbReference type="PANTHER" id="PTHR42753:SF2">
    <property type="entry name" value="PROLINE--TRNA LIGASE"/>
    <property type="match status" value="1"/>
</dbReference>
<dbReference type="KEGG" id="aade:C3B56_00049"/>
<evidence type="ECO:0000256" key="3">
    <source>
        <dbReference type="ARBA" id="ARBA00022741"/>
    </source>
</evidence>